<protein>
    <submittedName>
        <fullName evidence="1">Uncharacterized protein</fullName>
    </submittedName>
</protein>
<accession>A0ABU8KUF0</accession>
<proteinExistence type="predicted"/>
<dbReference type="RefSeq" id="WP_337106305.1">
    <property type="nucleotide sequence ID" value="NZ_JAPYKS010000007.1"/>
</dbReference>
<keyword evidence="2" id="KW-1185">Reference proteome</keyword>
<comment type="caution">
    <text evidence="1">The sequence shown here is derived from an EMBL/GenBank/DDBJ whole genome shotgun (WGS) entry which is preliminary data.</text>
</comment>
<organism evidence="1 2">
    <name type="scientific">Mesorhizobium salmacidum</name>
    <dbReference type="NCBI Taxonomy" id="3015171"/>
    <lineage>
        <taxon>Bacteria</taxon>
        <taxon>Pseudomonadati</taxon>
        <taxon>Pseudomonadota</taxon>
        <taxon>Alphaproteobacteria</taxon>
        <taxon>Hyphomicrobiales</taxon>
        <taxon>Phyllobacteriaceae</taxon>
        <taxon>Mesorhizobium</taxon>
    </lineage>
</organism>
<sequence>MTLDNRTSEMRSFMRQMRAMPPVWSESAHGRAPDVLPNLPQEIEPLLRAIKKYRATIQVLGQEELDELCSLFLSQALNNRYGDDWRCTMMALHVLLNLESIGRVDAEGFCARQADNDTGR</sequence>
<evidence type="ECO:0000313" key="1">
    <source>
        <dbReference type="EMBL" id="MEI9409341.1"/>
    </source>
</evidence>
<reference evidence="1 2" key="1">
    <citation type="submission" date="2022-12" db="EMBL/GenBank/DDBJ databases">
        <authorList>
            <person name="Muema E."/>
        </authorList>
    </citation>
    <scope>NUCLEOTIDE SEQUENCE [LARGE SCALE GENOMIC DNA]</scope>
    <source>
        <strain evidence="2">1326</strain>
    </source>
</reference>
<gene>
    <name evidence="1" type="ORF">O7A60_11250</name>
</gene>
<dbReference type="Proteomes" id="UP001387293">
    <property type="component" value="Unassembled WGS sequence"/>
</dbReference>
<dbReference type="EMBL" id="JAPYKS010000007">
    <property type="protein sequence ID" value="MEI9409341.1"/>
    <property type="molecule type" value="Genomic_DNA"/>
</dbReference>
<evidence type="ECO:0000313" key="2">
    <source>
        <dbReference type="Proteomes" id="UP001387293"/>
    </source>
</evidence>
<name>A0ABU8KUF0_9HYPH</name>